<feature type="domain" description="Condensation" evidence="4">
    <location>
        <begin position="415"/>
        <end position="853"/>
    </location>
</feature>
<protein>
    <submittedName>
        <fullName evidence="5">Condensation domain-containing protein</fullName>
    </submittedName>
</protein>
<dbReference type="PANTHER" id="PTHR45527:SF1">
    <property type="entry name" value="FATTY ACID SYNTHASE"/>
    <property type="match status" value="1"/>
</dbReference>
<feature type="compositionally biased region" description="Polar residues" evidence="2">
    <location>
        <begin position="17"/>
        <end position="34"/>
    </location>
</feature>
<evidence type="ECO:0000259" key="4">
    <source>
        <dbReference type="Pfam" id="PF00668"/>
    </source>
</evidence>
<evidence type="ECO:0000256" key="2">
    <source>
        <dbReference type="SAM" id="MobiDB-lite"/>
    </source>
</evidence>
<dbReference type="SUPFAM" id="SSF56801">
    <property type="entry name" value="Acetyl-CoA synthetase-like"/>
    <property type="match status" value="1"/>
</dbReference>
<proteinExistence type="predicted"/>
<dbReference type="Proteomes" id="UP001431429">
    <property type="component" value="Unassembled WGS sequence"/>
</dbReference>
<dbReference type="InterPro" id="IPR010060">
    <property type="entry name" value="NRPS_synth"/>
</dbReference>
<keyword evidence="6" id="KW-1185">Reference proteome</keyword>
<dbReference type="Gene3D" id="3.30.559.10">
    <property type="entry name" value="Chloramphenicol acetyltransferase-like domain"/>
    <property type="match status" value="1"/>
</dbReference>
<dbReference type="NCBIfam" id="TIGR01720">
    <property type="entry name" value="NRPS-para261"/>
    <property type="match status" value="1"/>
</dbReference>
<dbReference type="InterPro" id="IPR023213">
    <property type="entry name" value="CAT-like_dom_sf"/>
</dbReference>
<dbReference type="Pfam" id="PF00668">
    <property type="entry name" value="Condensation"/>
    <property type="match status" value="2"/>
</dbReference>
<feature type="region of interest" description="Disordered" evidence="2">
    <location>
        <begin position="17"/>
        <end position="68"/>
    </location>
</feature>
<evidence type="ECO:0000259" key="3">
    <source>
        <dbReference type="Pfam" id="PF00501"/>
    </source>
</evidence>
<dbReference type="InterPro" id="IPR000873">
    <property type="entry name" value="AMP-dep_synth/lig_dom"/>
</dbReference>
<evidence type="ECO:0000256" key="1">
    <source>
        <dbReference type="ARBA" id="ARBA00023194"/>
    </source>
</evidence>
<feature type="non-terminal residue" evidence="5">
    <location>
        <position position="1031"/>
    </location>
</feature>
<reference evidence="5" key="1">
    <citation type="submission" date="2022-06" db="EMBL/GenBank/DDBJ databases">
        <title>Genome public.</title>
        <authorList>
            <person name="Sun Q."/>
        </authorList>
    </citation>
    <scope>NUCLEOTIDE SEQUENCE</scope>
    <source>
        <strain evidence="5">CWNU-1</strain>
    </source>
</reference>
<name>A0ABT0UMV5_9ACTN</name>
<dbReference type="RefSeq" id="WP_250920298.1">
    <property type="nucleotide sequence ID" value="NZ_JAMQAW010000013.1"/>
</dbReference>
<evidence type="ECO:0000313" key="5">
    <source>
        <dbReference type="EMBL" id="MCM2389952.1"/>
    </source>
</evidence>
<dbReference type="PANTHER" id="PTHR45527">
    <property type="entry name" value="NONRIBOSOMAL PEPTIDE SYNTHETASE"/>
    <property type="match status" value="1"/>
</dbReference>
<accession>A0ABT0UMV5</accession>
<sequence length="1031" mass="110735">WRILIPDLISAWQQIHESTTRQPTPAGTSNTTRQPAPVGTTDARHPAPVGTSDTTRHPARVGTSDARHPARVGISGTAWQSAPVGTSLRRWAHALAEEATAPTRVAQLPVWQHILAGDEPVLGARELDATRDSAASVDTVHIQVPADVTDLLLNTVPTVFRGGVDDGLLTGLALALARWHQTRGVSATSTLIRLEGHGRQEQLIPGADLSHTLGWLTAMFPVRLDITGIDLADAFAGGPAAGKALKTIKEQLRAVPDNGMGYGLLRHLNPETAAVLAQERQPRIGFNYLGKASSADIPQELRGLGWAPDSTHQEVIAAPDGDMPVLSALEINTVAVHTPEGEELTAYFGFPTGVLSREEVSELAGLWVQALTALARHTASPDAGGLTPSEAPLIDVRQEEIDTWETRLGKLTHLWPATPAQSGILFHTMMAEAANDPYQVQLVVRLSGGVDPERMRRAGQALLERHDVLRAAFVHQADGDVVQVVPETVTLPWQYLDLSDADEAERTETFERFLAQDRATRFDMGNPPLFRLALALFEPDRPELVLTAHHTLFDGWSTPLLMRDLLLLYASDGDRAGPPQASNYGEFLAWLARQDRDEAARVWTAELEGLEGPTLLAPDSAGADHGGRGQVDIALPPDEARELSHRAAELGITVNSLVQGAWALLLSQLTGRQDVVFGATVSGRPPAVADVESMVGMFINSVPVRVSHTPADTLAEVVTRLQDQQAGLVEYHYYGLTEIQKSVGVQSLFDTLVVFESFPIDRDGLTVATDATAGITFTGFLPSAGNNYPLCLAAAPEPHLQLMIQYAPGFFDRDTVEGYAARLLRILRQLATTPELRVAQLDSLEPAERDRLLTGFEDTAAQVRHATLIELVEAQAARTPDAVAVVTAGETLTYAELDARAERLAVELTAHGVGPETVVSVVLPRTSTMVVALLGVLKAGGAYLPVDPAYARSRLPHILPTARPHLILADTDTHELVPTTPTPIPIPILVLDNIDLHTTTQNAVASQGSATTQDAATARDAAARPSVCPDN</sequence>
<feature type="domain" description="Condensation" evidence="4">
    <location>
        <begin position="88"/>
        <end position="383"/>
    </location>
</feature>
<comment type="caution">
    <text evidence="5">The sequence shown here is derived from an EMBL/GenBank/DDBJ whole genome shotgun (WGS) entry which is preliminary data.</text>
</comment>
<dbReference type="EMBL" id="JAMQAW010000013">
    <property type="protein sequence ID" value="MCM2389952.1"/>
    <property type="molecule type" value="Genomic_DNA"/>
</dbReference>
<dbReference type="InterPro" id="IPR001242">
    <property type="entry name" value="Condensation_dom"/>
</dbReference>
<keyword evidence="1" id="KW-0045">Antibiotic biosynthesis</keyword>
<dbReference type="CDD" id="cd19543">
    <property type="entry name" value="DCL_NRPS"/>
    <property type="match status" value="1"/>
</dbReference>
<evidence type="ECO:0000313" key="6">
    <source>
        <dbReference type="Proteomes" id="UP001431429"/>
    </source>
</evidence>
<gene>
    <name evidence="5" type="ORF">NBG84_16920</name>
</gene>
<dbReference type="Pfam" id="PF00501">
    <property type="entry name" value="AMP-binding"/>
    <property type="match status" value="1"/>
</dbReference>
<organism evidence="5 6">
    <name type="scientific">Streptomyces albipurpureus</name>
    <dbReference type="NCBI Taxonomy" id="2897419"/>
    <lineage>
        <taxon>Bacteria</taxon>
        <taxon>Bacillati</taxon>
        <taxon>Actinomycetota</taxon>
        <taxon>Actinomycetes</taxon>
        <taxon>Kitasatosporales</taxon>
        <taxon>Streptomycetaceae</taxon>
        <taxon>Streptomyces</taxon>
    </lineage>
</organism>
<feature type="region of interest" description="Disordered" evidence="2">
    <location>
        <begin position="1003"/>
        <end position="1031"/>
    </location>
</feature>
<feature type="compositionally biased region" description="Low complexity" evidence="2">
    <location>
        <begin position="1010"/>
        <end position="1024"/>
    </location>
</feature>
<dbReference type="Gene3D" id="3.40.50.980">
    <property type="match status" value="2"/>
</dbReference>
<feature type="domain" description="AMP-dependent synthetase/ligase" evidence="3">
    <location>
        <begin position="873"/>
        <end position="1003"/>
    </location>
</feature>
<dbReference type="Gene3D" id="3.30.559.30">
    <property type="entry name" value="Nonribosomal peptide synthetase, condensation domain"/>
    <property type="match status" value="2"/>
</dbReference>
<feature type="non-terminal residue" evidence="5">
    <location>
        <position position="1"/>
    </location>
</feature>
<dbReference type="SUPFAM" id="SSF52777">
    <property type="entry name" value="CoA-dependent acyltransferases"/>
    <property type="match status" value="3"/>
</dbReference>